<dbReference type="InterPro" id="IPR045851">
    <property type="entry name" value="AMP-bd_C_sf"/>
</dbReference>
<accession>A0A4Q4ZCP7</accession>
<dbReference type="OrthoDB" id="9803968at2"/>
<dbReference type="SUPFAM" id="SSF56801">
    <property type="entry name" value="Acetyl-CoA synthetase-like"/>
    <property type="match status" value="1"/>
</dbReference>
<dbReference type="AlphaFoldDB" id="A0A4Q4ZCP7"/>
<comment type="caution">
    <text evidence="3">The sequence shown here is derived from an EMBL/GenBank/DDBJ whole genome shotgun (WGS) entry which is preliminary data.</text>
</comment>
<dbReference type="InterPro" id="IPR042099">
    <property type="entry name" value="ANL_N_sf"/>
</dbReference>
<keyword evidence="4" id="KW-1185">Reference proteome</keyword>
<dbReference type="NCBIfam" id="NF005714">
    <property type="entry name" value="PRK07529.1"/>
    <property type="match status" value="1"/>
</dbReference>
<dbReference type="RefSeq" id="WP_134718303.1">
    <property type="nucleotide sequence ID" value="NZ_SDKM01000019.1"/>
</dbReference>
<dbReference type="GO" id="GO:0016878">
    <property type="term" value="F:acid-thiol ligase activity"/>
    <property type="evidence" value="ECO:0007669"/>
    <property type="project" value="UniProtKB-ARBA"/>
</dbReference>
<dbReference type="InterPro" id="IPR025110">
    <property type="entry name" value="AMP-bd_C"/>
</dbReference>
<dbReference type="Pfam" id="PF13193">
    <property type="entry name" value="AMP-binding_C"/>
    <property type="match status" value="1"/>
</dbReference>
<evidence type="ECO:0000259" key="1">
    <source>
        <dbReference type="Pfam" id="PF00501"/>
    </source>
</evidence>
<dbReference type="Proteomes" id="UP000295198">
    <property type="component" value="Unassembled WGS sequence"/>
</dbReference>
<dbReference type="PANTHER" id="PTHR43767:SF1">
    <property type="entry name" value="NONRIBOSOMAL PEPTIDE SYNTHASE PES1 (EUROFUNG)-RELATED"/>
    <property type="match status" value="1"/>
</dbReference>
<proteinExistence type="predicted"/>
<dbReference type="Gene3D" id="3.40.50.12780">
    <property type="entry name" value="N-terminal domain of ligase-like"/>
    <property type="match status" value="1"/>
</dbReference>
<protein>
    <submittedName>
        <fullName evidence="3">Acyl-CoA synthetase</fullName>
    </submittedName>
</protein>
<dbReference type="InterPro" id="IPR020845">
    <property type="entry name" value="AMP-binding_CS"/>
</dbReference>
<dbReference type="EMBL" id="SDKM01000019">
    <property type="protein sequence ID" value="RYP85086.1"/>
    <property type="molecule type" value="Genomic_DNA"/>
</dbReference>
<organism evidence="3 4">
    <name type="scientific">Nocardioides guangzhouensis</name>
    <dbReference type="NCBI Taxonomy" id="2497878"/>
    <lineage>
        <taxon>Bacteria</taxon>
        <taxon>Bacillati</taxon>
        <taxon>Actinomycetota</taxon>
        <taxon>Actinomycetes</taxon>
        <taxon>Propionibacteriales</taxon>
        <taxon>Nocardioidaceae</taxon>
        <taxon>Nocardioides</taxon>
    </lineage>
</organism>
<gene>
    <name evidence="3" type="ORF">EKO23_13965</name>
</gene>
<feature type="domain" description="AMP-dependent synthetase/ligase" evidence="1">
    <location>
        <begin position="38"/>
        <end position="426"/>
    </location>
</feature>
<reference evidence="3 4" key="1">
    <citation type="submission" date="2019-01" db="EMBL/GenBank/DDBJ databases">
        <title>Nocardioides guangzhouensis sp. nov., an actinobacterium isolated from soil.</title>
        <authorList>
            <person name="Fu Y."/>
            <person name="Cai Y."/>
            <person name="Lin Z."/>
            <person name="Chen P."/>
        </authorList>
    </citation>
    <scope>NUCLEOTIDE SEQUENCE [LARGE SCALE GENOMIC DNA]</scope>
    <source>
        <strain evidence="3 4">130</strain>
    </source>
</reference>
<dbReference type="Pfam" id="PF00501">
    <property type="entry name" value="AMP-binding"/>
    <property type="match status" value="1"/>
</dbReference>
<evidence type="ECO:0000313" key="4">
    <source>
        <dbReference type="Proteomes" id="UP000295198"/>
    </source>
</evidence>
<dbReference type="Gene3D" id="3.30.300.30">
    <property type="match status" value="1"/>
</dbReference>
<dbReference type="PROSITE" id="PS00455">
    <property type="entry name" value="AMP_BINDING"/>
    <property type="match status" value="1"/>
</dbReference>
<feature type="domain" description="AMP-binding enzyme C-terminal" evidence="2">
    <location>
        <begin position="484"/>
        <end position="559"/>
    </location>
</feature>
<sequence length="627" mass="66182">MGDLLWPTYDGPGDLAAIEAVPLADRGLPGTTYELLVRAASLWPERVALSVMPDGERWEQPSERTFAQLLADVHRYANLFHALGVRRTDGVALLAPNCDELITATLAAQLAGIAAPINSGLSGEHIAELMRRSGARVLVAAGPELAPEVWDHARACAREAGIGTLLALRPTGVGASEEKPFPIRGLQVAYLSARAAEQPYDRFVGEPPSGNDLAALFHTGGTTGAPKLAAHTHANEVSDAWMIAAIGVLDTESVAFAALPLFHVNALVVTLLAPLFKGHRAVWAGPLGYRDTKLFANFWKVVERYRISFMSGVPTIYAALTDRSVDADISSLRFALVGASPLPTAVRERFESATGVPLMEGYGLTEATCASARSFVDCPVPGSVGQRLPYQQVKTIALNADGEWVDLPTGEAGVLAIGGPTVFPGYVVDRGPGGPVLDGLGKLRDGWLDTGDLARVDAEGFVHLVGRAKDLIIRGGHNIDPAVIETVLLEHPAVTAAQAVGRPDMHAGEVPVAFVTLAPDSSTTTEELCAWATANVFEQAAAPKTVTVLDALPLTHVGKPFKPALRAEATRVAVTEALRDLPTVTGVRGVVEEGTVVAVVGLARGADETTATDVLNRFAITWRLELS</sequence>
<name>A0A4Q4ZCP7_9ACTN</name>
<dbReference type="InterPro" id="IPR050237">
    <property type="entry name" value="ATP-dep_AMP-bd_enzyme"/>
</dbReference>
<evidence type="ECO:0000313" key="3">
    <source>
        <dbReference type="EMBL" id="RYP85086.1"/>
    </source>
</evidence>
<dbReference type="PANTHER" id="PTHR43767">
    <property type="entry name" value="LONG-CHAIN-FATTY-ACID--COA LIGASE"/>
    <property type="match status" value="1"/>
</dbReference>
<dbReference type="InterPro" id="IPR000873">
    <property type="entry name" value="AMP-dep_synth/lig_dom"/>
</dbReference>
<evidence type="ECO:0000259" key="2">
    <source>
        <dbReference type="Pfam" id="PF13193"/>
    </source>
</evidence>